<comment type="caution">
    <text evidence="2">The sequence shown here is derived from an EMBL/GenBank/DDBJ whole genome shotgun (WGS) entry which is preliminary data.</text>
</comment>
<evidence type="ECO:0000313" key="2">
    <source>
        <dbReference type="EMBL" id="KAL1504803.1"/>
    </source>
</evidence>
<dbReference type="Proteomes" id="UP001515480">
    <property type="component" value="Unassembled WGS sequence"/>
</dbReference>
<accession>A0AB34IUB8</accession>
<protein>
    <submittedName>
        <fullName evidence="2">Uncharacterized protein</fullName>
    </submittedName>
</protein>
<keyword evidence="3" id="KW-1185">Reference proteome</keyword>
<organism evidence="2 3">
    <name type="scientific">Prymnesium parvum</name>
    <name type="common">Toxic golden alga</name>
    <dbReference type="NCBI Taxonomy" id="97485"/>
    <lineage>
        <taxon>Eukaryota</taxon>
        <taxon>Haptista</taxon>
        <taxon>Haptophyta</taxon>
        <taxon>Prymnesiophyceae</taxon>
        <taxon>Prymnesiales</taxon>
        <taxon>Prymnesiaceae</taxon>
        <taxon>Prymnesium</taxon>
    </lineage>
</organism>
<feature type="region of interest" description="Disordered" evidence="1">
    <location>
        <begin position="129"/>
        <end position="149"/>
    </location>
</feature>
<feature type="compositionally biased region" description="Basic and acidic residues" evidence="1">
    <location>
        <begin position="62"/>
        <end position="76"/>
    </location>
</feature>
<proteinExistence type="predicted"/>
<gene>
    <name evidence="2" type="ORF">AB1Y20_008577</name>
</gene>
<reference evidence="2 3" key="1">
    <citation type="journal article" date="2024" name="Science">
        <title>Giant polyketide synthase enzymes in the biosynthesis of giant marine polyether toxins.</title>
        <authorList>
            <person name="Fallon T.R."/>
            <person name="Shende V.V."/>
            <person name="Wierzbicki I.H."/>
            <person name="Pendleton A.L."/>
            <person name="Watervoot N.F."/>
            <person name="Auber R.P."/>
            <person name="Gonzalez D.J."/>
            <person name="Wisecaver J.H."/>
            <person name="Moore B.S."/>
        </authorList>
    </citation>
    <scope>NUCLEOTIDE SEQUENCE [LARGE SCALE GENOMIC DNA]</scope>
    <source>
        <strain evidence="2 3">12B1</strain>
    </source>
</reference>
<name>A0AB34IUB8_PRYPA</name>
<feature type="region of interest" description="Disordered" evidence="1">
    <location>
        <begin position="62"/>
        <end position="88"/>
    </location>
</feature>
<dbReference type="AlphaFoldDB" id="A0AB34IUB8"/>
<dbReference type="EMBL" id="JBGBPQ010000019">
    <property type="protein sequence ID" value="KAL1504803.1"/>
    <property type="molecule type" value="Genomic_DNA"/>
</dbReference>
<sequence>MSDAVPFHGAQLLDGPTNVDDVPFHAARLLDEPPFVEHCHARASTLRDAPYPAGGFDTAARVRHEASTPPDAERAGEGSQLPARHSVGEDGDAALLARCDADWRGHPHAAAAALRELAHRSRWREWCTGAPGRAPSHDGDTDAADTDAAEDEDELVGARSAADIDDDCIVRGCQGQVDAQYADPIRSMPSGSLNREAPAQRAARLQWVQQCVGGRVAHGLEV</sequence>
<evidence type="ECO:0000256" key="1">
    <source>
        <dbReference type="SAM" id="MobiDB-lite"/>
    </source>
</evidence>
<evidence type="ECO:0000313" key="3">
    <source>
        <dbReference type="Proteomes" id="UP001515480"/>
    </source>
</evidence>